<feature type="non-terminal residue" evidence="3">
    <location>
        <position position="1"/>
    </location>
</feature>
<feature type="region of interest" description="Disordered" evidence="2">
    <location>
        <begin position="518"/>
        <end position="560"/>
    </location>
</feature>
<feature type="compositionally biased region" description="Basic and acidic residues" evidence="2">
    <location>
        <begin position="420"/>
        <end position="431"/>
    </location>
</feature>
<comment type="caution">
    <text evidence="3">The sequence shown here is derived from an EMBL/GenBank/DDBJ whole genome shotgun (WGS) entry which is preliminary data.</text>
</comment>
<reference evidence="3 4" key="1">
    <citation type="submission" date="2022-12" db="EMBL/GenBank/DDBJ databases">
        <authorList>
            <person name="Abashina T."/>
            <person name="Solyanikova I."/>
            <person name="Delegan Y."/>
        </authorList>
    </citation>
    <scope>NUCLEOTIDE SEQUENCE [LARGE SCALE GENOMIC DNA]</scope>
    <source>
        <strain evidence="3 4">IPS92ro</strain>
    </source>
</reference>
<keyword evidence="4" id="KW-1185">Reference proteome</keyword>
<dbReference type="InterPro" id="IPR005506">
    <property type="entry name" value="DUF312_ALF"/>
</dbReference>
<accession>A0ABT4P3G9</accession>
<dbReference type="RefSeq" id="WP_269635979.1">
    <property type="nucleotide sequence ID" value="NZ_JAPWHU010000171.1"/>
</dbReference>
<evidence type="ECO:0000313" key="4">
    <source>
        <dbReference type="Proteomes" id="UP001301132"/>
    </source>
</evidence>
<dbReference type="Proteomes" id="UP001301132">
    <property type="component" value="Unassembled WGS sequence"/>
</dbReference>
<evidence type="ECO:0000256" key="2">
    <source>
        <dbReference type="SAM" id="MobiDB-lite"/>
    </source>
</evidence>
<feature type="coiled-coil region" evidence="1">
    <location>
        <begin position="84"/>
        <end position="134"/>
    </location>
</feature>
<feature type="region of interest" description="Disordered" evidence="2">
    <location>
        <begin position="416"/>
        <end position="447"/>
    </location>
</feature>
<sequence length="713" mass="72686">RAAAAEADAQAARATKAANRAQSLANTAASAAAAARKAADSAAAHAEKAADAADAAADAAGEADDYANKAKAWAADSVAAAELAAKAVDDARAVEAAAREAEAEKLAHDTEQSLAEAREMAAAEAEDREAARNAATEADRLDAQTKDFISRAEAAYASGDTASALANGRKAAVNLISTTIGTWSRAAAEYALAGEDEDVLTWVSTDRQIAERQDDSETALAVANVSTEAVANAAADAIENSDPQSVRNFLTTGIHEAAALDRRVDILRILGDNPGKAVKDAAQAALDDGSPSALHAFFRALPDKAALDDRATILTILNTAGPYTAAAAQVALEGTSWMRRDFITTVQHSAAQLDYDNAAHIAAIRSTIARAAKIAQDAQKDAYEASKAAAEARNAADDAEMWANKAKASADKANTYATEADTHADDAEQSARDAQASANKAKNAAVSARRMARQANYSANQATASASAAAQYSAQAQASANAAAQSALEAEQDKQAAAKAASEARQIYTEKKRQEDAAAARAAAERAKARKESGVDPADNADNDVVNSARGDGSDDGASGWQKTAQVLNVISGVSGTVAAFSLLIPPPAGEAIAGVAGTISWVTGIGSAVITGFTDGPEAFLQSVGGLAVGAMCGGLKFAKQIPYLRKIDIKGVSQILEDASQGLKSGAVTASRIGHELVGSAITFGTTSWDTVGDVAGDIGGAISDGWNSIF</sequence>
<feature type="compositionally biased region" description="Low complexity" evidence="2">
    <location>
        <begin position="535"/>
        <end position="560"/>
    </location>
</feature>
<feature type="compositionally biased region" description="Low complexity" evidence="2">
    <location>
        <begin position="434"/>
        <end position="447"/>
    </location>
</feature>
<dbReference type="PANTHER" id="PTHR23242">
    <property type="entry name" value="TRANSCRIPTION FACTOR HOXA13"/>
    <property type="match status" value="1"/>
</dbReference>
<organism evidence="3 4">
    <name type="scientific">Streptomyces rubrogriseus</name>
    <dbReference type="NCBI Taxonomy" id="194673"/>
    <lineage>
        <taxon>Bacteria</taxon>
        <taxon>Bacillati</taxon>
        <taxon>Actinomycetota</taxon>
        <taxon>Actinomycetes</taxon>
        <taxon>Kitasatosporales</taxon>
        <taxon>Streptomycetaceae</taxon>
        <taxon>Streptomyces</taxon>
        <taxon>Streptomyces violaceoruber group</taxon>
    </lineage>
</organism>
<evidence type="ECO:0000256" key="1">
    <source>
        <dbReference type="SAM" id="Coils"/>
    </source>
</evidence>
<proteinExistence type="predicted"/>
<name>A0ABT4P3G9_9ACTN</name>
<evidence type="ECO:0000313" key="3">
    <source>
        <dbReference type="EMBL" id="MCZ4635879.1"/>
    </source>
</evidence>
<dbReference type="PANTHER" id="PTHR23242:SF9">
    <property type="entry name" value="TRANSCRIPTION FACTOR HOXA13"/>
    <property type="match status" value="1"/>
</dbReference>
<keyword evidence="1" id="KW-0175">Coiled coil</keyword>
<dbReference type="Pfam" id="PF03752">
    <property type="entry name" value="ALF"/>
    <property type="match status" value="4"/>
</dbReference>
<dbReference type="EMBL" id="JAPWHU010000171">
    <property type="protein sequence ID" value="MCZ4635879.1"/>
    <property type="molecule type" value="Genomic_DNA"/>
</dbReference>
<feature type="region of interest" description="Disordered" evidence="2">
    <location>
        <begin position="39"/>
        <end position="61"/>
    </location>
</feature>
<feature type="compositionally biased region" description="Basic and acidic residues" evidence="2">
    <location>
        <begin position="518"/>
        <end position="534"/>
    </location>
</feature>
<protein>
    <submittedName>
        <fullName evidence="3">ALF repeat-containing protein</fullName>
    </submittedName>
</protein>
<gene>
    <name evidence="3" type="ORF">O3S69_17730</name>
</gene>